<feature type="domain" description="Heparan-alpha-glucosaminide N-acetyltransferase catalytic" evidence="2">
    <location>
        <begin position="13"/>
        <end position="233"/>
    </location>
</feature>
<feature type="transmembrane region" description="Helical" evidence="1">
    <location>
        <begin position="129"/>
        <end position="147"/>
    </location>
</feature>
<accession>A0A1N6DKX5</accession>
<feature type="transmembrane region" description="Helical" evidence="1">
    <location>
        <begin position="273"/>
        <end position="292"/>
    </location>
</feature>
<name>A0A1N6DKX5_9BACT</name>
<feature type="transmembrane region" description="Helical" evidence="1">
    <location>
        <begin position="243"/>
        <end position="261"/>
    </location>
</feature>
<evidence type="ECO:0000313" key="3">
    <source>
        <dbReference type="EMBL" id="SIN71432.1"/>
    </source>
</evidence>
<dbReference type="InterPro" id="IPR012429">
    <property type="entry name" value="HGSNAT_cat"/>
</dbReference>
<keyword evidence="1" id="KW-0472">Membrane</keyword>
<feature type="transmembrane region" description="Helical" evidence="1">
    <location>
        <begin position="12"/>
        <end position="31"/>
    </location>
</feature>
<evidence type="ECO:0000256" key="1">
    <source>
        <dbReference type="SAM" id="Phobius"/>
    </source>
</evidence>
<feature type="transmembrane region" description="Helical" evidence="1">
    <location>
        <begin position="93"/>
        <end position="109"/>
    </location>
</feature>
<dbReference type="GO" id="GO:0016746">
    <property type="term" value="F:acyltransferase activity"/>
    <property type="evidence" value="ECO:0007669"/>
    <property type="project" value="UniProtKB-KW"/>
</dbReference>
<dbReference type="EMBL" id="FSRC01000001">
    <property type="protein sequence ID" value="SIN71432.1"/>
    <property type="molecule type" value="Genomic_DNA"/>
</dbReference>
<feature type="transmembrane region" description="Helical" evidence="1">
    <location>
        <begin position="312"/>
        <end position="333"/>
    </location>
</feature>
<gene>
    <name evidence="3" type="ORF">SAMN05444394_1078</name>
</gene>
<keyword evidence="3" id="KW-0808">Transferase</keyword>
<dbReference type="RefSeq" id="WP_074223769.1">
    <property type="nucleotide sequence ID" value="NZ_FSRC01000001.1"/>
</dbReference>
<organism evidence="3 4">
    <name type="scientific">Algoriphagus halophilus</name>
    <dbReference type="NCBI Taxonomy" id="226505"/>
    <lineage>
        <taxon>Bacteria</taxon>
        <taxon>Pseudomonadati</taxon>
        <taxon>Bacteroidota</taxon>
        <taxon>Cytophagia</taxon>
        <taxon>Cytophagales</taxon>
        <taxon>Cyclobacteriaceae</taxon>
        <taxon>Algoriphagus</taxon>
    </lineage>
</organism>
<proteinExistence type="predicted"/>
<dbReference type="AlphaFoldDB" id="A0A1N6DKX5"/>
<dbReference type="PANTHER" id="PTHR31061:SF24">
    <property type="entry name" value="LD22376P"/>
    <property type="match status" value="1"/>
</dbReference>
<evidence type="ECO:0000259" key="2">
    <source>
        <dbReference type="Pfam" id="PF07786"/>
    </source>
</evidence>
<feature type="transmembrane region" description="Helical" evidence="1">
    <location>
        <begin position="154"/>
        <end position="172"/>
    </location>
</feature>
<feature type="transmembrane region" description="Helical" evidence="1">
    <location>
        <begin position="353"/>
        <end position="372"/>
    </location>
</feature>
<feature type="transmembrane region" description="Helical" evidence="1">
    <location>
        <begin position="211"/>
        <end position="231"/>
    </location>
</feature>
<keyword evidence="1" id="KW-0812">Transmembrane</keyword>
<dbReference type="OrthoDB" id="9788724at2"/>
<keyword evidence="1" id="KW-1133">Transmembrane helix</keyword>
<keyword evidence="3" id="KW-0012">Acyltransferase</keyword>
<feature type="transmembrane region" description="Helical" evidence="1">
    <location>
        <begin position="51"/>
        <end position="72"/>
    </location>
</feature>
<dbReference type="STRING" id="226505.SAMN05444394_1078"/>
<evidence type="ECO:0000313" key="4">
    <source>
        <dbReference type="Proteomes" id="UP000185221"/>
    </source>
</evidence>
<dbReference type="Pfam" id="PF07786">
    <property type="entry name" value="HGSNAT_cat"/>
    <property type="match status" value="1"/>
</dbReference>
<dbReference type="PANTHER" id="PTHR31061">
    <property type="entry name" value="LD22376P"/>
    <property type="match status" value="1"/>
</dbReference>
<protein>
    <submittedName>
        <fullName evidence="3">Predicted acyltransferase</fullName>
    </submittedName>
</protein>
<dbReference type="Proteomes" id="UP000185221">
    <property type="component" value="Unassembled WGS sequence"/>
</dbReference>
<sequence length="381" mass="42866">MTLKQDTGILSNRYLALDVLRGMTIAFMIIVNTAGDWSNLYAPLAHAKWHGFTPTDLVFPTFLFVVGNAMSFSMKKLQDMSAKNFFKKVGKRALLIFLIGWLLNAFPFYELTENGGFNFIKLTEVRLFGVLQRIALSYFFAAIILYIGGIRLGWIFSAIALLGYWAIMYIFGDPADPYGLTGNAAIQLDLSWIGAERMYGGEGIPFDPEGILSTLPAIVNVIAGYLVGRLIQQLGNGMETIKKLLIGGAVLIAAAYIWDLVFPINKKIWTSSYVLLTVGIDMLILAVLVYIIELKKVNNWTYFFEVFGRNPLILYVASGLVITLFGMIPIGEISLRSTIYQNLFTSWLSPKNASFFFAFSYMLLIWIIGLWMDKKRIYIKV</sequence>
<keyword evidence="4" id="KW-1185">Reference proteome</keyword>
<reference evidence="4" key="1">
    <citation type="submission" date="2016-11" db="EMBL/GenBank/DDBJ databases">
        <authorList>
            <person name="Varghese N."/>
            <person name="Submissions S."/>
        </authorList>
    </citation>
    <scope>NUCLEOTIDE SEQUENCE [LARGE SCALE GENOMIC DNA]</scope>
    <source>
        <strain evidence="4">DSM 15292</strain>
    </source>
</reference>